<dbReference type="GO" id="GO:0005774">
    <property type="term" value="C:vacuolar membrane"/>
    <property type="evidence" value="ECO:0007669"/>
    <property type="project" value="UniProtKB-SubCell"/>
</dbReference>
<feature type="compositionally biased region" description="Basic and acidic residues" evidence="9">
    <location>
        <begin position="47"/>
        <end position="56"/>
    </location>
</feature>
<dbReference type="AlphaFoldDB" id="A0AAW1PGG0"/>
<evidence type="ECO:0000256" key="3">
    <source>
        <dbReference type="ARBA" id="ARBA00022496"/>
    </source>
</evidence>
<dbReference type="Pfam" id="PF01988">
    <property type="entry name" value="VIT1"/>
    <property type="match status" value="1"/>
</dbReference>
<evidence type="ECO:0000256" key="9">
    <source>
        <dbReference type="SAM" id="MobiDB-lite"/>
    </source>
</evidence>
<keyword evidence="12" id="KW-1185">Reference proteome</keyword>
<keyword evidence="3" id="KW-0408">Iron</keyword>
<evidence type="ECO:0000256" key="7">
    <source>
        <dbReference type="ARBA" id="ARBA00023136"/>
    </source>
</evidence>
<evidence type="ECO:0000313" key="11">
    <source>
        <dbReference type="EMBL" id="KAK9808900.1"/>
    </source>
</evidence>
<dbReference type="CDD" id="cd02432">
    <property type="entry name" value="Nodulin-21_like_1"/>
    <property type="match status" value="1"/>
</dbReference>
<feature type="transmembrane region" description="Helical" evidence="10">
    <location>
        <begin position="259"/>
        <end position="278"/>
    </location>
</feature>
<evidence type="ECO:0000256" key="6">
    <source>
        <dbReference type="ARBA" id="ARBA00022989"/>
    </source>
</evidence>
<evidence type="ECO:0000256" key="4">
    <source>
        <dbReference type="ARBA" id="ARBA00022554"/>
    </source>
</evidence>
<evidence type="ECO:0000313" key="12">
    <source>
        <dbReference type="Proteomes" id="UP001489004"/>
    </source>
</evidence>
<keyword evidence="6 10" id="KW-1133">Transmembrane helix</keyword>
<sequence length="282" mass="29760">MASAKQPLLDQQGRDALEDQIQDLVENGTLHDEASPSRVPDQDDDDRTTMSEESHYSDRAPWLRAAVLGANDGLVSVASIMLGVGASDVPLHTLLLSGLSALVAGALSMAAGEYISVASQRDTEQADVNKERAAQLRGPKSRRRELEELVQIYVDRGLDRQLAKEVAVALSQQDVVRTHARDELGIDVDEMVSPTQAAISSAVSFTIGAAVPLLASAFIHDSRARLVAVGGASTIALALFGAIGAWLGGAHKCTAATRVLVGGWLAMAITFGVGRLFGQNPE</sequence>
<organism evidence="11 12">
    <name type="scientific">[Myrmecia] bisecta</name>
    <dbReference type="NCBI Taxonomy" id="41462"/>
    <lineage>
        <taxon>Eukaryota</taxon>
        <taxon>Viridiplantae</taxon>
        <taxon>Chlorophyta</taxon>
        <taxon>core chlorophytes</taxon>
        <taxon>Trebouxiophyceae</taxon>
        <taxon>Trebouxiales</taxon>
        <taxon>Trebouxiaceae</taxon>
        <taxon>Myrmecia</taxon>
    </lineage>
</organism>
<feature type="transmembrane region" description="Helical" evidence="10">
    <location>
        <begin position="197"/>
        <end position="219"/>
    </location>
</feature>
<dbReference type="EMBL" id="JALJOR010000011">
    <property type="protein sequence ID" value="KAK9808900.1"/>
    <property type="molecule type" value="Genomic_DNA"/>
</dbReference>
<dbReference type="GO" id="GO:0005384">
    <property type="term" value="F:manganese ion transmembrane transporter activity"/>
    <property type="evidence" value="ECO:0007669"/>
    <property type="project" value="InterPro"/>
</dbReference>
<comment type="subcellular location">
    <subcellularLocation>
        <location evidence="1">Vacuole membrane</location>
        <topology evidence="1">Multi-pass membrane protein</topology>
    </subcellularLocation>
</comment>
<evidence type="ECO:0000256" key="8">
    <source>
        <dbReference type="ARBA" id="ARBA00044464"/>
    </source>
</evidence>
<dbReference type="GO" id="GO:0030026">
    <property type="term" value="P:intracellular manganese ion homeostasis"/>
    <property type="evidence" value="ECO:0007669"/>
    <property type="project" value="InterPro"/>
</dbReference>
<feature type="transmembrane region" description="Helical" evidence="10">
    <location>
        <begin position="226"/>
        <end position="247"/>
    </location>
</feature>
<reference evidence="11 12" key="1">
    <citation type="journal article" date="2024" name="Nat. Commun.">
        <title>Phylogenomics reveals the evolutionary origins of lichenization in chlorophyte algae.</title>
        <authorList>
            <person name="Puginier C."/>
            <person name="Libourel C."/>
            <person name="Otte J."/>
            <person name="Skaloud P."/>
            <person name="Haon M."/>
            <person name="Grisel S."/>
            <person name="Petersen M."/>
            <person name="Berrin J.G."/>
            <person name="Delaux P.M."/>
            <person name="Dal Grande F."/>
            <person name="Keller J."/>
        </authorList>
    </citation>
    <scope>NUCLEOTIDE SEQUENCE [LARGE SCALE GENOMIC DNA]</scope>
    <source>
        <strain evidence="11 12">SAG 2043</strain>
    </source>
</reference>
<gene>
    <name evidence="11" type="ORF">WJX72_006067</name>
</gene>
<comment type="similarity">
    <text evidence="2">Belongs to the CCC1 family.</text>
</comment>
<proteinExistence type="inferred from homology"/>
<keyword evidence="3" id="KW-0406">Ion transport</keyword>
<protein>
    <submittedName>
        <fullName evidence="11">Uncharacterized protein</fullName>
    </submittedName>
</protein>
<keyword evidence="4" id="KW-0926">Vacuole</keyword>
<dbReference type="PANTHER" id="PTHR31851">
    <property type="entry name" value="FE(2+)/MN(2+) TRANSPORTER PCL1"/>
    <property type="match status" value="1"/>
</dbReference>
<dbReference type="GO" id="GO:0006826">
    <property type="term" value="P:iron ion transport"/>
    <property type="evidence" value="ECO:0007669"/>
    <property type="project" value="UniProtKB-KW"/>
</dbReference>
<evidence type="ECO:0000256" key="2">
    <source>
        <dbReference type="ARBA" id="ARBA00007049"/>
    </source>
</evidence>
<keyword evidence="3" id="KW-0813">Transport</keyword>
<comment type="catalytic activity">
    <reaction evidence="8">
        <text>Fe(2+)(in) = Fe(2+)(out)</text>
        <dbReference type="Rhea" id="RHEA:28486"/>
        <dbReference type="ChEBI" id="CHEBI:29033"/>
    </reaction>
    <physiologicalReaction direction="left-to-right" evidence="8">
        <dbReference type="Rhea" id="RHEA:28487"/>
    </physiologicalReaction>
</comment>
<keyword evidence="5 10" id="KW-0812">Transmembrane</keyword>
<keyword evidence="3" id="KW-0410">Iron transport</keyword>
<feature type="region of interest" description="Disordered" evidence="9">
    <location>
        <begin position="1"/>
        <end position="56"/>
    </location>
</feature>
<evidence type="ECO:0000256" key="5">
    <source>
        <dbReference type="ARBA" id="ARBA00022692"/>
    </source>
</evidence>
<evidence type="ECO:0000256" key="10">
    <source>
        <dbReference type="SAM" id="Phobius"/>
    </source>
</evidence>
<dbReference type="InterPro" id="IPR008217">
    <property type="entry name" value="Ccc1_fam"/>
</dbReference>
<evidence type="ECO:0000256" key="1">
    <source>
        <dbReference type="ARBA" id="ARBA00004128"/>
    </source>
</evidence>
<dbReference type="Proteomes" id="UP001489004">
    <property type="component" value="Unassembled WGS sequence"/>
</dbReference>
<accession>A0AAW1PGG0</accession>
<comment type="caution">
    <text evidence="11">The sequence shown here is derived from an EMBL/GenBank/DDBJ whole genome shotgun (WGS) entry which is preliminary data.</text>
</comment>
<keyword evidence="7 10" id="KW-0472">Membrane</keyword>
<name>A0AAW1PGG0_9CHLO</name>